<evidence type="ECO:0000313" key="8">
    <source>
        <dbReference type="Proteomes" id="UP000037482"/>
    </source>
</evidence>
<dbReference type="SUPFAM" id="SSF49401">
    <property type="entry name" value="Bacterial adhesins"/>
    <property type="match status" value="1"/>
</dbReference>
<name>A0A656VDR2_SERMA</name>
<evidence type="ECO:0000256" key="1">
    <source>
        <dbReference type="ARBA" id="ARBA00004561"/>
    </source>
</evidence>
<dbReference type="Gene3D" id="2.60.40.1090">
    <property type="entry name" value="Fimbrial-type adhesion domain"/>
    <property type="match status" value="1"/>
</dbReference>
<dbReference type="GO" id="GO:0043709">
    <property type="term" value="P:cell adhesion involved in single-species biofilm formation"/>
    <property type="evidence" value="ECO:0007669"/>
    <property type="project" value="TreeGrafter"/>
</dbReference>
<dbReference type="RefSeq" id="WP_049208789.1">
    <property type="nucleotide sequence ID" value="NZ_CAMKUU010000003.1"/>
</dbReference>
<proteinExistence type="inferred from homology"/>
<dbReference type="InterPro" id="IPR036937">
    <property type="entry name" value="Adhesion_dom_fimbrial_sf"/>
</dbReference>
<comment type="subcellular location">
    <subcellularLocation>
        <location evidence="1">Fimbrium</location>
    </subcellularLocation>
</comment>
<keyword evidence="4" id="KW-0281">Fimbrium</keyword>
<keyword evidence="3 5" id="KW-0732">Signal</keyword>
<gene>
    <name evidence="7" type="ORF">AB868_04367</name>
</gene>
<dbReference type="InterPro" id="IPR008966">
    <property type="entry name" value="Adhesion_dom_sf"/>
</dbReference>
<protein>
    <recommendedName>
        <fullName evidence="6">Fimbrial-type adhesion domain-containing protein</fullName>
    </recommendedName>
</protein>
<dbReference type="AlphaFoldDB" id="A0A656VDR2"/>
<feature type="signal peptide" evidence="5">
    <location>
        <begin position="1"/>
        <end position="21"/>
    </location>
</feature>
<sequence length="174" mass="18136">MKNIIKGLLLVGGGLAFSAYAADGSVDMELTLAHGTCNLTAGSKNMQVALGNISRAELASTGATSKPVDFTVEATDCVPGLTVWFRFDGVAADQNNKAFALGSGSVAEGVGVQVADVSSYEEYVKIPNYTYGYGEIPGKNGTFSKPFNARYIALTDKVTPGVANATAQLNLVYH</sequence>
<accession>A0A656VDR2</accession>
<evidence type="ECO:0000256" key="5">
    <source>
        <dbReference type="SAM" id="SignalP"/>
    </source>
</evidence>
<reference evidence="7 8" key="1">
    <citation type="submission" date="2015-06" db="EMBL/GenBank/DDBJ databases">
        <title>Draft Genome of Serratia marcescens Strain AH0650_Sm1.</title>
        <authorList>
            <person name="Wan Y."/>
            <person name="Gorrie C."/>
            <person name="Holt K."/>
        </authorList>
    </citation>
    <scope>NUCLEOTIDE SEQUENCE [LARGE SCALE GENOMIC DNA]</scope>
    <source>
        <strain evidence="7 8">AH0650_Sm1</strain>
    </source>
</reference>
<evidence type="ECO:0000259" key="6">
    <source>
        <dbReference type="Pfam" id="PF00419"/>
    </source>
</evidence>
<comment type="caution">
    <text evidence="7">The sequence shown here is derived from an EMBL/GenBank/DDBJ whole genome shotgun (WGS) entry which is preliminary data.</text>
</comment>
<evidence type="ECO:0000313" key="7">
    <source>
        <dbReference type="EMBL" id="KMU50422.1"/>
    </source>
</evidence>
<dbReference type="PANTHER" id="PTHR33420">
    <property type="entry name" value="FIMBRIAL SUBUNIT ELFA-RELATED"/>
    <property type="match status" value="1"/>
</dbReference>
<organism evidence="7 8">
    <name type="scientific">Serratia marcescens</name>
    <dbReference type="NCBI Taxonomy" id="615"/>
    <lineage>
        <taxon>Bacteria</taxon>
        <taxon>Pseudomonadati</taxon>
        <taxon>Pseudomonadota</taxon>
        <taxon>Gammaproteobacteria</taxon>
        <taxon>Enterobacterales</taxon>
        <taxon>Yersiniaceae</taxon>
        <taxon>Serratia</taxon>
    </lineage>
</organism>
<dbReference type="InterPro" id="IPR050263">
    <property type="entry name" value="Bact_Fimbrial_Adh_Pro"/>
</dbReference>
<feature type="domain" description="Fimbrial-type adhesion" evidence="6">
    <location>
        <begin position="29"/>
        <end position="173"/>
    </location>
</feature>
<feature type="chain" id="PRO_5025061588" description="Fimbrial-type adhesion domain-containing protein" evidence="5">
    <location>
        <begin position="22"/>
        <end position="174"/>
    </location>
</feature>
<dbReference type="Pfam" id="PF00419">
    <property type="entry name" value="Fimbrial"/>
    <property type="match status" value="1"/>
</dbReference>
<evidence type="ECO:0000256" key="3">
    <source>
        <dbReference type="ARBA" id="ARBA00022729"/>
    </source>
</evidence>
<dbReference type="EMBL" id="LFJS01000014">
    <property type="protein sequence ID" value="KMU50422.1"/>
    <property type="molecule type" value="Genomic_DNA"/>
</dbReference>
<dbReference type="InterPro" id="IPR000259">
    <property type="entry name" value="Adhesion_dom_fimbrial"/>
</dbReference>
<evidence type="ECO:0000256" key="4">
    <source>
        <dbReference type="ARBA" id="ARBA00023263"/>
    </source>
</evidence>
<dbReference type="GO" id="GO:0009289">
    <property type="term" value="C:pilus"/>
    <property type="evidence" value="ECO:0007669"/>
    <property type="project" value="UniProtKB-SubCell"/>
</dbReference>
<dbReference type="Proteomes" id="UP000037482">
    <property type="component" value="Unassembled WGS sequence"/>
</dbReference>
<comment type="similarity">
    <text evidence="2">Belongs to the fimbrial protein family.</text>
</comment>
<evidence type="ECO:0000256" key="2">
    <source>
        <dbReference type="ARBA" id="ARBA00006671"/>
    </source>
</evidence>
<dbReference type="PANTHER" id="PTHR33420:SF3">
    <property type="entry name" value="FIMBRIAL SUBUNIT ELFA"/>
    <property type="match status" value="1"/>
</dbReference>